<dbReference type="Proteomes" id="UP000248961">
    <property type="component" value="Unassembled WGS sequence"/>
</dbReference>
<dbReference type="GeneID" id="37201520"/>
<proteinExistence type="predicted"/>
<evidence type="ECO:0000313" key="3">
    <source>
        <dbReference type="Proteomes" id="UP000248961"/>
    </source>
</evidence>
<dbReference type="VEuPathDB" id="FungiDB:BO97DRAFT_427781"/>
<accession>A0A395HMP4</accession>
<evidence type="ECO:0000313" key="2">
    <source>
        <dbReference type="EMBL" id="RAL09107.1"/>
    </source>
</evidence>
<name>A0A395HMP4_ASPHC</name>
<reference evidence="2 3" key="1">
    <citation type="submission" date="2018-02" db="EMBL/GenBank/DDBJ databases">
        <title>The genomes of Aspergillus section Nigri reveals drivers in fungal speciation.</title>
        <authorList>
            <consortium name="DOE Joint Genome Institute"/>
            <person name="Vesth T.C."/>
            <person name="Nybo J."/>
            <person name="Theobald S."/>
            <person name="Brandl J."/>
            <person name="Frisvad J.C."/>
            <person name="Nielsen K.F."/>
            <person name="Lyhne E.K."/>
            <person name="Kogle M.E."/>
            <person name="Kuo A."/>
            <person name="Riley R."/>
            <person name="Clum A."/>
            <person name="Nolan M."/>
            <person name="Lipzen A."/>
            <person name="Salamov A."/>
            <person name="Henrissat B."/>
            <person name="Wiebenga A."/>
            <person name="De vries R.P."/>
            <person name="Grigoriev I.V."/>
            <person name="Mortensen U.H."/>
            <person name="Andersen M.R."/>
            <person name="Baker S.E."/>
        </authorList>
    </citation>
    <scope>NUCLEOTIDE SEQUENCE [LARGE SCALE GENOMIC DNA]</scope>
    <source>
        <strain evidence="2 3">CBS 101889</strain>
    </source>
</reference>
<evidence type="ECO:0000256" key="1">
    <source>
        <dbReference type="SAM" id="MobiDB-lite"/>
    </source>
</evidence>
<dbReference type="InterPro" id="IPR036188">
    <property type="entry name" value="FAD/NAD-bd_sf"/>
</dbReference>
<dbReference type="AlphaFoldDB" id="A0A395HMP4"/>
<dbReference type="RefSeq" id="XP_025548261.1">
    <property type="nucleotide sequence ID" value="XM_025697231.1"/>
</dbReference>
<feature type="region of interest" description="Disordered" evidence="1">
    <location>
        <begin position="60"/>
        <end position="82"/>
    </location>
</feature>
<protein>
    <submittedName>
        <fullName evidence="2">Uncharacterized protein</fullName>
    </submittedName>
</protein>
<dbReference type="EMBL" id="KZ824307">
    <property type="protein sequence ID" value="RAL09107.1"/>
    <property type="molecule type" value="Genomic_DNA"/>
</dbReference>
<keyword evidence="3" id="KW-1185">Reference proteome</keyword>
<dbReference type="Gene3D" id="3.50.50.60">
    <property type="entry name" value="FAD/NAD(P)-binding domain"/>
    <property type="match status" value="1"/>
</dbReference>
<sequence>MEFHPDVENVFIGGGCSRHAFNFLSVLVEYLRRAWDKVLMPHLAAKWRYHTEHENLEDAFWGDRSRGGPERRELDTRERSKV</sequence>
<dbReference type="STRING" id="1450537.A0A395HMP4"/>
<organism evidence="2 3">
    <name type="scientific">Aspergillus homomorphus (strain CBS 101889)</name>
    <dbReference type="NCBI Taxonomy" id="1450537"/>
    <lineage>
        <taxon>Eukaryota</taxon>
        <taxon>Fungi</taxon>
        <taxon>Dikarya</taxon>
        <taxon>Ascomycota</taxon>
        <taxon>Pezizomycotina</taxon>
        <taxon>Eurotiomycetes</taxon>
        <taxon>Eurotiomycetidae</taxon>
        <taxon>Eurotiales</taxon>
        <taxon>Aspergillaceae</taxon>
        <taxon>Aspergillus</taxon>
        <taxon>Aspergillus subgen. Circumdati</taxon>
    </lineage>
</organism>
<gene>
    <name evidence="2" type="ORF">BO97DRAFT_427781</name>
</gene>